<evidence type="ECO:0000313" key="1">
    <source>
        <dbReference type="EMBL" id="RVT96214.1"/>
    </source>
</evidence>
<comment type="caution">
    <text evidence="1">The sequence shown here is derived from an EMBL/GenBank/DDBJ whole genome shotgun (WGS) entry which is preliminary data.</text>
</comment>
<reference evidence="1 2" key="1">
    <citation type="submission" date="2019-01" db="EMBL/GenBank/DDBJ databases">
        <authorList>
            <person name="Chen W.-M."/>
        </authorList>
    </citation>
    <scope>NUCLEOTIDE SEQUENCE [LARGE SCALE GENOMIC DNA]</scope>
    <source>
        <strain evidence="1 2">CCP-6</strain>
    </source>
</reference>
<keyword evidence="2" id="KW-1185">Reference proteome</keyword>
<evidence type="ECO:0000313" key="2">
    <source>
        <dbReference type="Proteomes" id="UP000282957"/>
    </source>
</evidence>
<accession>A0A437MEY1</accession>
<dbReference type="OrthoDB" id="9997061at2"/>
<organism evidence="1 2">
    <name type="scientific">Rhodovarius crocodyli</name>
    <dbReference type="NCBI Taxonomy" id="1979269"/>
    <lineage>
        <taxon>Bacteria</taxon>
        <taxon>Pseudomonadati</taxon>
        <taxon>Pseudomonadota</taxon>
        <taxon>Alphaproteobacteria</taxon>
        <taxon>Acetobacterales</taxon>
        <taxon>Roseomonadaceae</taxon>
        <taxon>Rhodovarius</taxon>
    </lineage>
</organism>
<dbReference type="RefSeq" id="WP_127788147.1">
    <property type="nucleotide sequence ID" value="NZ_SACL01000004.1"/>
</dbReference>
<protein>
    <submittedName>
        <fullName evidence="1">Uncharacterized protein</fullName>
    </submittedName>
</protein>
<gene>
    <name evidence="1" type="ORF">EOD42_13950</name>
</gene>
<dbReference type="AlphaFoldDB" id="A0A437MEY1"/>
<proteinExistence type="predicted"/>
<dbReference type="EMBL" id="SACL01000004">
    <property type="protein sequence ID" value="RVT96214.1"/>
    <property type="molecule type" value="Genomic_DNA"/>
</dbReference>
<dbReference type="Proteomes" id="UP000282957">
    <property type="component" value="Unassembled WGS sequence"/>
</dbReference>
<name>A0A437MEY1_9PROT</name>
<sequence>MAEYRIVTDNASGFMVQARRWWWPFWLQVGFNSSSSAEGARQWIEREFAYAARKKNAGKVVEHLGRWTS</sequence>